<evidence type="ECO:0000259" key="8">
    <source>
        <dbReference type="PROSITE" id="PS51233"/>
    </source>
</evidence>
<protein>
    <recommendedName>
        <fullName evidence="11">Vitellogenin</fullName>
    </recommendedName>
</protein>
<evidence type="ECO:0000256" key="6">
    <source>
        <dbReference type="SAM" id="MobiDB-lite"/>
    </source>
</evidence>
<evidence type="ECO:0000256" key="2">
    <source>
        <dbReference type="ARBA" id="ARBA00022761"/>
    </source>
</evidence>
<name>A0AAW2FAH9_9HYME</name>
<evidence type="ECO:0000256" key="4">
    <source>
        <dbReference type="ARBA" id="ARBA00023180"/>
    </source>
</evidence>
<evidence type="ECO:0000256" key="1">
    <source>
        <dbReference type="ARBA" id="ARBA00022729"/>
    </source>
</evidence>
<keyword evidence="1" id="KW-0732">Signal</keyword>
<dbReference type="Gene3D" id="2.20.80.10">
    <property type="entry name" value="Lipovitellin-phosvitin complex, chain A, domain 4"/>
    <property type="match status" value="1"/>
</dbReference>
<feature type="compositionally biased region" description="Low complexity" evidence="6">
    <location>
        <begin position="247"/>
        <end position="283"/>
    </location>
</feature>
<dbReference type="GO" id="GO:0005319">
    <property type="term" value="F:lipid transporter activity"/>
    <property type="evidence" value="ECO:0007669"/>
    <property type="project" value="InterPro"/>
</dbReference>
<evidence type="ECO:0008006" key="11">
    <source>
        <dbReference type="Google" id="ProtNLM"/>
    </source>
</evidence>
<dbReference type="Pfam" id="PF09172">
    <property type="entry name" value="Vit_open_b-sht"/>
    <property type="match status" value="1"/>
</dbReference>
<feature type="domain" description="Vitellogenin" evidence="7">
    <location>
        <begin position="1"/>
        <end position="704"/>
    </location>
</feature>
<accession>A0AAW2FAH9</accession>
<keyword evidence="2" id="KW-0758">Storage protein</keyword>
<evidence type="ECO:0000256" key="3">
    <source>
        <dbReference type="ARBA" id="ARBA00023157"/>
    </source>
</evidence>
<dbReference type="PROSITE" id="PS51211">
    <property type="entry name" value="VITELLOGENIN"/>
    <property type="match status" value="1"/>
</dbReference>
<dbReference type="Gene3D" id="2.30.230.10">
    <property type="entry name" value="Lipovitellin, beta-sheet shell regions, chain A"/>
    <property type="match status" value="1"/>
</dbReference>
<dbReference type="PANTHER" id="PTHR23345:SF15">
    <property type="entry name" value="VITELLOGENIN 1-RELATED"/>
    <property type="match status" value="1"/>
</dbReference>
<dbReference type="SMART" id="SM00638">
    <property type="entry name" value="LPD_N"/>
    <property type="match status" value="1"/>
</dbReference>
<feature type="domain" description="VWFD" evidence="8">
    <location>
        <begin position="1353"/>
        <end position="1549"/>
    </location>
</feature>
<dbReference type="InterPro" id="IPR001747">
    <property type="entry name" value="Vitellogenin_N"/>
</dbReference>
<feature type="region of interest" description="Disordered" evidence="6">
    <location>
        <begin position="1603"/>
        <end position="1626"/>
    </location>
</feature>
<feature type="compositionally biased region" description="Basic and acidic residues" evidence="6">
    <location>
        <begin position="1613"/>
        <end position="1626"/>
    </location>
</feature>
<keyword evidence="4" id="KW-0325">Glycoprotein</keyword>
<dbReference type="PANTHER" id="PTHR23345">
    <property type="entry name" value="VITELLOGENIN-RELATED"/>
    <property type="match status" value="1"/>
</dbReference>
<dbReference type="FunFam" id="1.25.10.20:FF:000003">
    <property type="entry name" value="Vitellogenin C"/>
    <property type="match status" value="1"/>
</dbReference>
<dbReference type="SUPFAM" id="SSF56968">
    <property type="entry name" value="Lipovitellin-phosvitin complex, beta-sheet shell regions"/>
    <property type="match status" value="2"/>
</dbReference>
<organism evidence="9 10">
    <name type="scientific">Cardiocondyla obscurior</name>
    <dbReference type="NCBI Taxonomy" id="286306"/>
    <lineage>
        <taxon>Eukaryota</taxon>
        <taxon>Metazoa</taxon>
        <taxon>Ecdysozoa</taxon>
        <taxon>Arthropoda</taxon>
        <taxon>Hexapoda</taxon>
        <taxon>Insecta</taxon>
        <taxon>Pterygota</taxon>
        <taxon>Neoptera</taxon>
        <taxon>Endopterygota</taxon>
        <taxon>Hymenoptera</taxon>
        <taxon>Apocrita</taxon>
        <taxon>Aculeata</taxon>
        <taxon>Formicoidea</taxon>
        <taxon>Formicidae</taxon>
        <taxon>Myrmicinae</taxon>
        <taxon>Cardiocondyla</taxon>
    </lineage>
</organism>
<dbReference type="InterPro" id="IPR015819">
    <property type="entry name" value="Lipid_transp_b-sht_shell"/>
</dbReference>
<dbReference type="SMART" id="SM00216">
    <property type="entry name" value="VWD"/>
    <property type="match status" value="1"/>
</dbReference>
<dbReference type="InterPro" id="IPR011030">
    <property type="entry name" value="Lipovitellin_superhlx_dom"/>
</dbReference>
<dbReference type="InterPro" id="IPR015255">
    <property type="entry name" value="Vitellinogen_open_b-sht"/>
</dbReference>
<dbReference type="SUPFAM" id="SSF48431">
    <property type="entry name" value="Lipovitellin-phosvitin complex, superhelical domain"/>
    <property type="match status" value="1"/>
</dbReference>
<gene>
    <name evidence="9" type="ORF">PUN28_012281</name>
</gene>
<proteinExistence type="predicted"/>
<dbReference type="EMBL" id="JADYXP020000012">
    <property type="protein sequence ID" value="KAL0112918.1"/>
    <property type="molecule type" value="Genomic_DNA"/>
</dbReference>
<evidence type="ECO:0000256" key="5">
    <source>
        <dbReference type="PROSITE-ProRule" id="PRU00557"/>
    </source>
</evidence>
<comment type="caution">
    <text evidence="9">The sequence shown here is derived from an EMBL/GenBank/DDBJ whole genome shotgun (WGS) entry which is preliminary data.</text>
</comment>
<sequence length="1712" mass="196411">MLDYQPLSMSGKPFEIKLRHGVIRDLKVDRDVPMWELNVIKGFASQLQIDTQGENIIYRKSAQIPEDENSSLMYRAMEDSVGGLCEVMYEISPMTEDSREDMHQRISLPQSHNWKVKKTKNYERCQQRQIYHHNVNDPTKKSNKQDEIVSQLSTSKMIISGNLKRFTIQSAETKNVITVKTEPFNPTAYGTVYSTIKLTLVEKSNLSDSLSLAEKLEQSNLESTGNLVYAYNNPFSDTEGRKKLRPSTSLSSLERQSSSQSSDSSSQENNLSSGSSSSSSSSSEEQDTSKMQPKAPLRQAPNVPFLPFFIGNKGKAILKSDQFNPVERAQNIIAELAQCIKSTPNLSCGYSLENYVNLKNLLRTMNYEQFGELDDRVRHQKQGENEKDLAWAVLRDVVSQAATGPALLTVKDWLKNGQLKGLEAAQVISQIPKQVREPTEEYLKAFFEMIESSQVKDQEHVNTTAPLAFAALLHNSLDNNRYPKYSFGRMIPKNSEDVDRYISNLINQLREAFQEKNNEKIQTYIVALGITGSPKILSAFEPYLEGKEPATKFQRVLIVTALNTLGKLEPKLVKPIYFKLYANKNEDHEIRCIAVQQLILLNPSLITLQQIVEYTYMEQDPRVNSAVKTTIESIATSERPELRDLARKCNIVKSRLNSKIKNLPSVGYYQDVHSLNIKGLLLQTVSGDDSRIPAYARLGLNTASDLLRQPGMEIGYAVSSIRHFLDKITKRYQQRSNEELTKEESLQKSHIEKIARALNMRYEPQEQMEGIVYTNTPDSFMFYPFDDNTIEKASQMMKNFMKKENMKLDHFYNYEKTVSFPTENGLPFVYTSESPIFVQLRGEWKKESPERNQGVIKVFLSNHAQKRFGFVAPFEHQQYISGIDDKHVVNIPVEYEAKLNMQQRKLALKLRPSTRDVRSESEIFLLHKSTNPFTTRQDIFEMQPVALDKNTHQVLINRKQKTTIQNGMYSVKVESDVPEMEENSEKGVIGKLWQMHQHTNGLYKKVEGFLNAEQAAGAEIRIDVAYDNKDVNKVNKNEQQTFPPSSLKQNSENRREKIMNGLGKDLKSGKVHVIDINYNIPMSEVQHTVSIGSVKSDADRKSKAFVYWNSQSQSNEEKNSEAYYMQEMKHSPVTPLDFDFMMQNEPKKELKAELVFGKNLKEGTRFVLTVNATQSNQMRNAVQNSKIMKECWQEFEKENKVARVCQQAIELAQITDQYNISVDLPDTIRDLVNAMVESVLRIISNVFGHSEVLSQQIRSRSFDDLKDMMREIVEVVLRFFNKLRGNDNVEITSTKDLESKRLNLKVNMLPSNEPKMAMRTQRFLPHYMSMWRNIESQRQWNEHSMLQYTQEENSCTLDKDQIVTFDKQVYPIFLGPVQHVLMVSYNKETSEPHRHMSMTQSSMETAVLAEDSDDGNRIITSYLNGRVVVLRKSNNQLVATVNGKTVRVTESNTHAERDDNDKVVFEIYTLPGSSGDSLKLVSYTYDFSIVYNGRRVQIVASDRYRNAVRGLCGSYNSNPKTDFVTPSNCLLSKPEEFTATYALIKEDSRGPAVENKRKAEQAECRPLPSQKPWHRNIINDREAGRAWTENEMWGYHQNNIKKQQNRLRQNKKHNQEEGARPNDLERNNMIYRTRVVEEGGEICFTTRPIPACREDTKPTDRKSKKYDLYCEEKNDESVAKKNRIEDGANPDFTRKPVSRSHMFQVPIACSAA</sequence>
<dbReference type="SMART" id="SM01169">
    <property type="entry name" value="DUF1943"/>
    <property type="match status" value="1"/>
</dbReference>
<reference evidence="9 10" key="1">
    <citation type="submission" date="2023-03" db="EMBL/GenBank/DDBJ databases">
        <title>High recombination rates correlate with genetic variation in Cardiocondyla obscurior ants.</title>
        <authorList>
            <person name="Errbii M."/>
        </authorList>
    </citation>
    <scope>NUCLEOTIDE SEQUENCE [LARGE SCALE GENOMIC DNA]</scope>
    <source>
        <strain evidence="9">Alpha-2009</strain>
        <tissue evidence="9">Whole body</tissue>
    </source>
</reference>
<dbReference type="InterPro" id="IPR015816">
    <property type="entry name" value="Vitellinogen_b-sht_N"/>
</dbReference>
<dbReference type="Proteomes" id="UP001430953">
    <property type="component" value="Unassembled WGS sequence"/>
</dbReference>
<feature type="compositionally biased region" description="Basic residues" evidence="6">
    <location>
        <begin position="1603"/>
        <end position="1612"/>
    </location>
</feature>
<keyword evidence="10" id="KW-1185">Reference proteome</keyword>
<dbReference type="InterPro" id="IPR001846">
    <property type="entry name" value="VWF_type-D"/>
</dbReference>
<evidence type="ECO:0000313" key="9">
    <source>
        <dbReference type="EMBL" id="KAL0112918.1"/>
    </source>
</evidence>
<evidence type="ECO:0000259" key="7">
    <source>
        <dbReference type="PROSITE" id="PS51211"/>
    </source>
</evidence>
<evidence type="ECO:0000313" key="10">
    <source>
        <dbReference type="Proteomes" id="UP001430953"/>
    </source>
</evidence>
<feature type="region of interest" description="Disordered" evidence="6">
    <location>
        <begin position="232"/>
        <end position="300"/>
    </location>
</feature>
<dbReference type="GO" id="GO:0045735">
    <property type="term" value="F:nutrient reservoir activity"/>
    <property type="evidence" value="ECO:0007669"/>
    <property type="project" value="UniProtKB-KW"/>
</dbReference>
<dbReference type="PROSITE" id="PS51233">
    <property type="entry name" value="VWFD"/>
    <property type="match status" value="1"/>
</dbReference>
<dbReference type="Pfam" id="PF01347">
    <property type="entry name" value="Vitellogenin_N"/>
    <property type="match status" value="1"/>
</dbReference>
<dbReference type="InterPro" id="IPR050733">
    <property type="entry name" value="Vitellogenin/Apolipophorin"/>
</dbReference>
<dbReference type="Gene3D" id="1.25.10.20">
    <property type="entry name" value="Vitellinogen, superhelical"/>
    <property type="match status" value="1"/>
</dbReference>
<dbReference type="Pfam" id="PF00094">
    <property type="entry name" value="VWD"/>
    <property type="match status" value="1"/>
</dbReference>
<comment type="caution">
    <text evidence="5">Lacks conserved residue(s) required for the propagation of feature annotation.</text>
</comment>
<keyword evidence="3" id="KW-1015">Disulfide bond</keyword>